<name>A0ABU3BSV0_9BACT</name>
<comment type="caution">
    <text evidence="2">The sequence shown here is derived from an EMBL/GenBank/DDBJ whole genome shotgun (WGS) entry which is preliminary data.</text>
</comment>
<protein>
    <recommendedName>
        <fullName evidence="4">Outer membrane protein beta-barrel domain-containing protein</fullName>
    </recommendedName>
</protein>
<evidence type="ECO:0000313" key="2">
    <source>
        <dbReference type="EMBL" id="MDT0632241.1"/>
    </source>
</evidence>
<dbReference type="RefSeq" id="WP_311663964.1">
    <property type="nucleotide sequence ID" value="NZ_JAVRHT010000024.1"/>
</dbReference>
<evidence type="ECO:0000256" key="1">
    <source>
        <dbReference type="SAM" id="SignalP"/>
    </source>
</evidence>
<accession>A0ABU3BSV0</accession>
<keyword evidence="1" id="KW-0732">Signal</keyword>
<gene>
    <name evidence="2" type="ORF">RM540_10835</name>
</gene>
<evidence type="ECO:0008006" key="4">
    <source>
        <dbReference type="Google" id="ProtNLM"/>
    </source>
</evidence>
<feature type="signal peptide" evidence="1">
    <location>
        <begin position="1"/>
        <end position="23"/>
    </location>
</feature>
<dbReference type="EMBL" id="JAVRHT010000024">
    <property type="protein sequence ID" value="MDT0632241.1"/>
    <property type="molecule type" value="Genomic_DNA"/>
</dbReference>
<feature type="chain" id="PRO_5045410837" description="Outer membrane protein beta-barrel domain-containing protein" evidence="1">
    <location>
        <begin position="24"/>
        <end position="149"/>
    </location>
</feature>
<evidence type="ECO:0000313" key="3">
    <source>
        <dbReference type="Proteomes" id="UP001267426"/>
    </source>
</evidence>
<dbReference type="Proteomes" id="UP001267426">
    <property type="component" value="Unassembled WGS sequence"/>
</dbReference>
<sequence length="149" mass="15339">MSRTPHVLAALALLFVFAGSAAAQPRPLGVGVKVGVEPQVGLDLHLGETVGLRLLTSLTVGNDDAFGTSTVAVPLRFPAVRRVAVFVGPSVTFVNFEDVAFAGGIVGVEYDLGSRVSLVGEVGLDVGIDDGFADFSTGVNTGVGAFYRF</sequence>
<proteinExistence type="predicted"/>
<organism evidence="2 3">
    <name type="scientific">Rubrivirga litoralis</name>
    <dbReference type="NCBI Taxonomy" id="3075598"/>
    <lineage>
        <taxon>Bacteria</taxon>
        <taxon>Pseudomonadati</taxon>
        <taxon>Rhodothermota</taxon>
        <taxon>Rhodothermia</taxon>
        <taxon>Rhodothermales</taxon>
        <taxon>Rubricoccaceae</taxon>
        <taxon>Rubrivirga</taxon>
    </lineage>
</organism>
<reference evidence="2 3" key="1">
    <citation type="submission" date="2023-09" db="EMBL/GenBank/DDBJ databases">
        <authorList>
            <person name="Rey-Velasco X."/>
        </authorList>
    </citation>
    <scope>NUCLEOTIDE SEQUENCE [LARGE SCALE GENOMIC DNA]</scope>
    <source>
        <strain evidence="2 3">F394</strain>
    </source>
</reference>
<keyword evidence="3" id="KW-1185">Reference proteome</keyword>